<protein>
    <recommendedName>
        <fullName evidence="3">Porin</fullName>
    </recommendedName>
</protein>
<dbReference type="AlphaFoldDB" id="A0A5B8NS55"/>
<evidence type="ECO:0000313" key="1">
    <source>
        <dbReference type="EMBL" id="QDZ41361.1"/>
    </source>
</evidence>
<accession>A0A5B8NS55</accession>
<evidence type="ECO:0008006" key="3">
    <source>
        <dbReference type="Google" id="ProtNLM"/>
    </source>
</evidence>
<keyword evidence="2" id="KW-1185">Reference proteome</keyword>
<sequence length="97" mass="10957">MVTQPFDILPDSTGNQIRAGVGLKLGDRAAINAFFIPQRNIDNIGINTEYQISRTGLFRNLVLQWERRIFEFGEDSFGNDLKETNDTFSILLNFSGS</sequence>
<dbReference type="Proteomes" id="UP000318453">
    <property type="component" value="Chromosome"/>
</dbReference>
<proteinExistence type="predicted"/>
<gene>
    <name evidence="1" type="ORF">FRE64_16280</name>
</gene>
<organism evidence="1 2">
    <name type="scientific">Euhalothece natronophila Z-M001</name>
    <dbReference type="NCBI Taxonomy" id="522448"/>
    <lineage>
        <taxon>Bacteria</taxon>
        <taxon>Bacillati</taxon>
        <taxon>Cyanobacteriota</taxon>
        <taxon>Cyanophyceae</taxon>
        <taxon>Oscillatoriophycideae</taxon>
        <taxon>Chroococcales</taxon>
        <taxon>Halothecacae</taxon>
        <taxon>Halothece cluster</taxon>
        <taxon>Euhalothece</taxon>
    </lineage>
</organism>
<name>A0A5B8NS55_9CHRO</name>
<dbReference type="KEGG" id="enn:FRE64_16280"/>
<evidence type="ECO:0000313" key="2">
    <source>
        <dbReference type="Proteomes" id="UP000318453"/>
    </source>
</evidence>
<reference evidence="1 2" key="1">
    <citation type="submission" date="2019-08" db="EMBL/GenBank/DDBJ databases">
        <title>Carotenoids and Carotenoid Binding Proteins in the Halophilic Cyanobacterium Euhalothece sp. ZM00.</title>
        <authorList>
            <person name="Cho S.M."/>
            <person name="Song J.Y."/>
            <person name="Park Y.-I."/>
        </authorList>
    </citation>
    <scope>NUCLEOTIDE SEQUENCE [LARGE SCALE GENOMIC DNA]</scope>
    <source>
        <strain evidence="1 2">Z-M001</strain>
    </source>
</reference>
<dbReference type="RefSeq" id="WP_146297195.1">
    <property type="nucleotide sequence ID" value="NZ_CP042326.1"/>
</dbReference>
<dbReference type="EMBL" id="CP042326">
    <property type="protein sequence ID" value="QDZ41361.1"/>
    <property type="molecule type" value="Genomic_DNA"/>
</dbReference>